<reference evidence="1 2" key="1">
    <citation type="submission" date="2017-01" db="EMBL/GenBank/DDBJ databases">
        <authorList>
            <person name="Varghese N."/>
            <person name="Submissions S."/>
        </authorList>
    </citation>
    <scope>NUCLEOTIDE SEQUENCE [LARGE SCALE GENOMIC DNA]</scope>
    <source>
        <strain evidence="1 2">ATCC 35905</strain>
    </source>
</reference>
<protein>
    <submittedName>
        <fullName evidence="1">LPS-assembly lipoprotein</fullName>
    </submittedName>
</protein>
<accession>A0A8G2CKY2</accession>
<evidence type="ECO:0000313" key="1">
    <source>
        <dbReference type="EMBL" id="SIQ89253.1"/>
    </source>
</evidence>
<dbReference type="PROSITE" id="PS51257">
    <property type="entry name" value="PROKAR_LIPOPROTEIN"/>
    <property type="match status" value="1"/>
</dbReference>
<proteinExistence type="predicted"/>
<comment type="caution">
    <text evidence="1">The sequence shown here is derived from an EMBL/GenBank/DDBJ whole genome shotgun (WGS) entry which is preliminary data.</text>
</comment>
<keyword evidence="2" id="KW-1185">Reference proteome</keyword>
<dbReference type="Gene3D" id="3.30.160.150">
    <property type="entry name" value="Lipoprotein like domain"/>
    <property type="match status" value="1"/>
</dbReference>
<sequence length="171" mass="18857">MRRYLALPCVLALSACGFHPLYGPQAGQPARIAAQMDEIDIAPLADRQGQVMHQALEAALQRDGAPSFYRYHLTVQYGISVQIIGVQQDTSNTRNRFLATAHWELTPEGNLTTALAKGNAQAMDAENIIDNQYFANTLDGGIMRHQLARELANQIAMQLALYFRAHPDHGA</sequence>
<evidence type="ECO:0000313" key="2">
    <source>
        <dbReference type="Proteomes" id="UP000186308"/>
    </source>
</evidence>
<dbReference type="EMBL" id="FTNE01000011">
    <property type="protein sequence ID" value="SIQ89253.1"/>
    <property type="molecule type" value="Genomic_DNA"/>
</dbReference>
<dbReference type="RefSeq" id="WP_029311879.1">
    <property type="nucleotide sequence ID" value="NZ_FTNE01000011.1"/>
</dbReference>
<dbReference type="OrthoDB" id="8480109at2"/>
<dbReference type="Proteomes" id="UP000186308">
    <property type="component" value="Unassembled WGS sequence"/>
</dbReference>
<gene>
    <name evidence="1" type="ORF">SAMN05421828_11141</name>
</gene>
<name>A0A8G2CKY2_ACIRU</name>
<keyword evidence="1" id="KW-0449">Lipoprotein</keyword>
<dbReference type="AlphaFoldDB" id="A0A8G2CKY2"/>
<organism evidence="1 2">
    <name type="scientific">Acidiphilium rubrum</name>
    <dbReference type="NCBI Taxonomy" id="526"/>
    <lineage>
        <taxon>Bacteria</taxon>
        <taxon>Pseudomonadati</taxon>
        <taxon>Pseudomonadota</taxon>
        <taxon>Alphaproteobacteria</taxon>
        <taxon>Acetobacterales</taxon>
        <taxon>Acidocellaceae</taxon>
        <taxon>Acidiphilium</taxon>
    </lineage>
</organism>